<name>A0A8S2JSV4_9BILA</name>
<dbReference type="Gene3D" id="3.90.1410.10">
    <property type="entry name" value="set domain protein methyltransferase, domain 1"/>
    <property type="match status" value="1"/>
</dbReference>
<dbReference type="CDD" id="cd10527">
    <property type="entry name" value="SET_LSMT"/>
    <property type="match status" value="1"/>
</dbReference>
<evidence type="ECO:0000313" key="1">
    <source>
        <dbReference type="EMBL" id="CAF3823613.1"/>
    </source>
</evidence>
<gene>
    <name evidence="1" type="ORF">BYL167_LOCUS4266</name>
</gene>
<dbReference type="EMBL" id="CAJOBH010000889">
    <property type="protein sequence ID" value="CAF3823613.1"/>
    <property type="molecule type" value="Genomic_DNA"/>
</dbReference>
<reference evidence="1" key="1">
    <citation type="submission" date="2021-02" db="EMBL/GenBank/DDBJ databases">
        <authorList>
            <person name="Nowell W R."/>
        </authorList>
    </citation>
    <scope>NUCLEOTIDE SEQUENCE</scope>
</reference>
<dbReference type="GO" id="GO:0005634">
    <property type="term" value="C:nucleus"/>
    <property type="evidence" value="ECO:0007669"/>
    <property type="project" value="TreeGrafter"/>
</dbReference>
<proteinExistence type="predicted"/>
<organism evidence="1 2">
    <name type="scientific">Rotaria magnacalcarata</name>
    <dbReference type="NCBI Taxonomy" id="392030"/>
    <lineage>
        <taxon>Eukaryota</taxon>
        <taxon>Metazoa</taxon>
        <taxon>Spiralia</taxon>
        <taxon>Gnathifera</taxon>
        <taxon>Rotifera</taxon>
        <taxon>Eurotatoria</taxon>
        <taxon>Bdelloidea</taxon>
        <taxon>Philodinida</taxon>
        <taxon>Philodinidae</taxon>
        <taxon>Rotaria</taxon>
    </lineage>
</organism>
<dbReference type="AlphaFoldDB" id="A0A8S2JSV4"/>
<dbReference type="SUPFAM" id="SSF82199">
    <property type="entry name" value="SET domain"/>
    <property type="match status" value="1"/>
</dbReference>
<dbReference type="PANTHER" id="PTHR13271:SF34">
    <property type="entry name" value="N-LYSINE METHYLTRANSFERASE SETD6"/>
    <property type="match status" value="1"/>
</dbReference>
<dbReference type="PANTHER" id="PTHR13271">
    <property type="entry name" value="UNCHARACTERIZED PUTATIVE METHYLTRANSFERASE"/>
    <property type="match status" value="1"/>
</dbReference>
<dbReference type="GO" id="GO:0016279">
    <property type="term" value="F:protein-lysine N-methyltransferase activity"/>
    <property type="evidence" value="ECO:0007669"/>
    <property type="project" value="TreeGrafter"/>
</dbReference>
<dbReference type="InterPro" id="IPR050600">
    <property type="entry name" value="SETD3_SETD6_MTase"/>
</dbReference>
<protein>
    <recommendedName>
        <fullName evidence="3">SET domain-containing protein</fullName>
    </recommendedName>
</protein>
<evidence type="ECO:0008006" key="3">
    <source>
        <dbReference type="Google" id="ProtNLM"/>
    </source>
</evidence>
<evidence type="ECO:0000313" key="2">
    <source>
        <dbReference type="Proteomes" id="UP000681967"/>
    </source>
</evidence>
<dbReference type="Proteomes" id="UP000681967">
    <property type="component" value="Unassembled WGS sequence"/>
</dbReference>
<dbReference type="InterPro" id="IPR046341">
    <property type="entry name" value="SET_dom_sf"/>
</dbReference>
<sequence>MKRRLDCTTNHEVHADEKQRFKPDTNLERLNVFKHWLNENNVIWENVDIRPSILYTGFAVYSTSSQELPNIQIPTILLMSNQSTQISTTFVLPISDQLDQTDEHIDRETLILALFLLHECSKGVQSHWYPYIQLLPDTFTTTLFHKENYVENTSAFYLTETMRQSMTDVWNLVGSSTFQLEDFLWAYTTITSRSFKLAELGTALIPLADLANHVSFTDEANLYTTGINKETDRFVLKAKDKKIVDEEELCLRYNSDLANWQLLLYYGFAIDNNPSDSILLELKMDSNDTYEMEMKKMLLLNLSEDLSLDYELKIDENEPIINENLLATLRLINTMKTSTSIDSNSMSDINKIHNSGDQSIVGSHLIKLYSQLAKLEQQNDNPSTVESKRVKSLLDSHHNNYLYLKARHKTEEERINRRFDIETRSTQAYFAAKKSELKEHLLDRLRRKRKLVIDEMRTVIDINSRSLDVDPLFIALQTSHPLQTKAYNFRQRSDIGQQPSSIGEEEYLTQLGMLQQQTTRKRLVGAFNIFQLPKWTVKDEECEDDLKMISINRK</sequence>
<accession>A0A8S2JSV4</accession>
<comment type="caution">
    <text evidence="1">The sequence shown here is derived from an EMBL/GenBank/DDBJ whole genome shotgun (WGS) entry which is preliminary data.</text>
</comment>